<dbReference type="Pfam" id="PF02518">
    <property type="entry name" value="HATPase_c"/>
    <property type="match status" value="1"/>
</dbReference>
<dbReference type="InterPro" id="IPR000014">
    <property type="entry name" value="PAS"/>
</dbReference>
<dbReference type="EC" id="2.7.13.3" evidence="3"/>
<feature type="transmembrane region" description="Helical" evidence="14">
    <location>
        <begin position="165"/>
        <end position="187"/>
    </location>
</feature>
<evidence type="ECO:0000256" key="13">
    <source>
        <dbReference type="ARBA" id="ARBA00023136"/>
    </source>
</evidence>
<dbReference type="Pfam" id="PF00989">
    <property type="entry name" value="PAS"/>
    <property type="match status" value="1"/>
</dbReference>
<keyword evidence="5" id="KW-0597">Phosphoprotein</keyword>
<keyword evidence="7 14" id="KW-0812">Transmembrane</keyword>
<comment type="subcellular location">
    <subcellularLocation>
        <location evidence="2">Cell membrane</location>
        <topology evidence="2">Multi-pass membrane protein</topology>
    </subcellularLocation>
</comment>
<evidence type="ECO:0000256" key="4">
    <source>
        <dbReference type="ARBA" id="ARBA00022475"/>
    </source>
</evidence>
<dbReference type="EMBL" id="JAERTZ010000012">
    <property type="protein sequence ID" value="MBL1376514.1"/>
    <property type="molecule type" value="Genomic_DNA"/>
</dbReference>
<dbReference type="InterPro" id="IPR013767">
    <property type="entry name" value="PAS_fold"/>
</dbReference>
<dbReference type="Proteomes" id="UP000638570">
    <property type="component" value="Unassembled WGS sequence"/>
</dbReference>
<keyword evidence="12" id="KW-0902">Two-component regulatory system</keyword>
<evidence type="ECO:0000256" key="5">
    <source>
        <dbReference type="ARBA" id="ARBA00022553"/>
    </source>
</evidence>
<protein>
    <recommendedName>
        <fullName evidence="3">histidine kinase</fullName>
        <ecNumber evidence="3">2.7.13.3</ecNumber>
    </recommendedName>
</protein>
<evidence type="ECO:0000256" key="7">
    <source>
        <dbReference type="ARBA" id="ARBA00022692"/>
    </source>
</evidence>
<keyword evidence="6" id="KW-0808">Transferase</keyword>
<sequence length="534" mass="58298">MKLRHQFVALALLFSLLLVLALGVLLAALLRQQVESSLADKGQALALVLAEDPEVARALRGEPAGLAERMERLREQTGAAYIVVTDRQGRRLSHPVPAQIGEPFQGEDLWPTLSQGRRHCSRWQGSLGPSVRCFAPVSEAGGPPLGAVAVGFLQGQITRLYRAQIGLMAAAIGAILLLGGLLGGLLLRRLRRTLLDLEPEYIARRFAQQELVLESIAEGIVALDREGRITSLNSAAFYQLRLPLLHRQQALGRPLAELRPELAPSLEQAAADGLVRFQVQGQAYQGQWLPIRRQHKTVGRLLSFSRPEAASDLSHQLTHLQQYAELLRMQTHEYANKLNSLSGLLQLGHLSEAVEMIQREKDDYQNLLQELLRTIADKPLAGLVLGKFSRARELGVAFELDPDSCLAEYGAGLSAALITLVGNLLDNGMSAAWANRDQRAPRVLLSLSDFGKHLIIEVEDSGAGVDDAIADQLFDYGVTGRGGDHGVGLYLVKETVARLGGTLEWRRTAEGFTLFGIYIDKSGLSDTPWTPSSP</sequence>
<dbReference type="SUPFAM" id="SSF55785">
    <property type="entry name" value="PYP-like sensor domain (PAS domain)"/>
    <property type="match status" value="1"/>
</dbReference>
<reference evidence="17" key="1">
    <citation type="submission" date="2021-01" db="EMBL/GenBank/DDBJ databases">
        <title>Genome public.</title>
        <authorList>
            <person name="Liu C."/>
            <person name="Sun Q."/>
        </authorList>
    </citation>
    <scope>NUCLEOTIDE SEQUENCE [LARGE SCALE GENOMIC DNA]</scope>
    <source>
        <strain evidence="17">CGMCC 1.18722</strain>
    </source>
</reference>
<dbReference type="Gene3D" id="3.30.565.10">
    <property type="entry name" value="Histidine kinase-like ATPase, C-terminal domain"/>
    <property type="match status" value="1"/>
</dbReference>
<dbReference type="SUPFAM" id="SSF103190">
    <property type="entry name" value="Sensory domain-like"/>
    <property type="match status" value="1"/>
</dbReference>
<dbReference type="InterPro" id="IPR029151">
    <property type="entry name" value="Sensor-like_sf"/>
</dbReference>
<dbReference type="SUPFAM" id="SSF55874">
    <property type="entry name" value="ATPase domain of HSP90 chaperone/DNA topoisomerase II/histidine kinase"/>
    <property type="match status" value="1"/>
</dbReference>
<dbReference type="SMART" id="SM00091">
    <property type="entry name" value="PAS"/>
    <property type="match status" value="1"/>
</dbReference>
<comment type="caution">
    <text evidence="16">The sequence shown here is derived from an EMBL/GenBank/DDBJ whole genome shotgun (WGS) entry which is preliminary data.</text>
</comment>
<dbReference type="InterPro" id="IPR016120">
    <property type="entry name" value="Sig_transdc_His_kin_SpoOB"/>
</dbReference>
<evidence type="ECO:0000313" key="16">
    <source>
        <dbReference type="EMBL" id="MBL1376514.1"/>
    </source>
</evidence>
<evidence type="ECO:0000313" key="17">
    <source>
        <dbReference type="Proteomes" id="UP000638570"/>
    </source>
</evidence>
<keyword evidence="17" id="KW-1185">Reference proteome</keyword>
<keyword evidence="4" id="KW-1003">Cell membrane</keyword>
<evidence type="ECO:0000256" key="8">
    <source>
        <dbReference type="ARBA" id="ARBA00022741"/>
    </source>
</evidence>
<dbReference type="Pfam" id="PF17203">
    <property type="entry name" value="sCache_3_2"/>
    <property type="match status" value="1"/>
</dbReference>
<dbReference type="InterPro" id="IPR004358">
    <property type="entry name" value="Sig_transdc_His_kin-like_C"/>
</dbReference>
<evidence type="ECO:0000256" key="3">
    <source>
        <dbReference type="ARBA" id="ARBA00012438"/>
    </source>
</evidence>
<keyword evidence="13 14" id="KW-0472">Membrane</keyword>
<dbReference type="SMART" id="SM00387">
    <property type="entry name" value="HATPase_c"/>
    <property type="match status" value="1"/>
</dbReference>
<dbReference type="PANTHER" id="PTHR44936">
    <property type="entry name" value="SENSOR PROTEIN CREC"/>
    <property type="match status" value="1"/>
</dbReference>
<dbReference type="PROSITE" id="PS50109">
    <property type="entry name" value="HIS_KIN"/>
    <property type="match status" value="1"/>
</dbReference>
<dbReference type="InterPro" id="IPR033463">
    <property type="entry name" value="sCache_3"/>
</dbReference>
<proteinExistence type="predicted"/>
<dbReference type="PANTHER" id="PTHR44936:SF9">
    <property type="entry name" value="SENSOR PROTEIN CREC"/>
    <property type="match status" value="1"/>
</dbReference>
<gene>
    <name evidence="16" type="ORF">JKV55_04080</name>
</gene>
<dbReference type="GO" id="GO:0016301">
    <property type="term" value="F:kinase activity"/>
    <property type="evidence" value="ECO:0007669"/>
    <property type="project" value="UniProtKB-KW"/>
</dbReference>
<dbReference type="RefSeq" id="WP_202082473.1">
    <property type="nucleotide sequence ID" value="NZ_JAERTZ010000012.1"/>
</dbReference>
<dbReference type="PRINTS" id="PR00344">
    <property type="entry name" value="BCTRLSENSOR"/>
</dbReference>
<dbReference type="InterPro" id="IPR005467">
    <property type="entry name" value="His_kinase_dom"/>
</dbReference>
<evidence type="ECO:0000256" key="2">
    <source>
        <dbReference type="ARBA" id="ARBA00004651"/>
    </source>
</evidence>
<evidence type="ECO:0000256" key="12">
    <source>
        <dbReference type="ARBA" id="ARBA00023012"/>
    </source>
</evidence>
<evidence type="ECO:0000259" key="15">
    <source>
        <dbReference type="PROSITE" id="PS50109"/>
    </source>
</evidence>
<dbReference type="InterPro" id="IPR035965">
    <property type="entry name" value="PAS-like_dom_sf"/>
</dbReference>
<keyword evidence="9 16" id="KW-0418">Kinase</keyword>
<dbReference type="Gene3D" id="1.10.287.130">
    <property type="match status" value="1"/>
</dbReference>
<dbReference type="CDD" id="cd00130">
    <property type="entry name" value="PAS"/>
    <property type="match status" value="1"/>
</dbReference>
<dbReference type="SUPFAM" id="SSF55890">
    <property type="entry name" value="Sporulation response regulatory protein Spo0B"/>
    <property type="match status" value="1"/>
</dbReference>
<evidence type="ECO:0000256" key="6">
    <source>
        <dbReference type="ARBA" id="ARBA00022679"/>
    </source>
</evidence>
<dbReference type="Gene3D" id="3.30.450.20">
    <property type="entry name" value="PAS domain"/>
    <property type="match status" value="2"/>
</dbReference>
<evidence type="ECO:0000256" key="9">
    <source>
        <dbReference type="ARBA" id="ARBA00022777"/>
    </source>
</evidence>
<keyword evidence="11 14" id="KW-1133">Transmembrane helix</keyword>
<evidence type="ECO:0000256" key="14">
    <source>
        <dbReference type="SAM" id="Phobius"/>
    </source>
</evidence>
<dbReference type="InterPro" id="IPR039506">
    <property type="entry name" value="SPOB_a"/>
</dbReference>
<evidence type="ECO:0000256" key="10">
    <source>
        <dbReference type="ARBA" id="ARBA00022840"/>
    </source>
</evidence>
<evidence type="ECO:0000256" key="1">
    <source>
        <dbReference type="ARBA" id="ARBA00000085"/>
    </source>
</evidence>
<dbReference type="InterPro" id="IPR003594">
    <property type="entry name" value="HATPase_dom"/>
</dbReference>
<keyword evidence="10" id="KW-0067">ATP-binding</keyword>
<name>A0ABS1QQJ0_9GAMM</name>
<evidence type="ECO:0000256" key="11">
    <source>
        <dbReference type="ARBA" id="ARBA00022989"/>
    </source>
</evidence>
<dbReference type="InterPro" id="IPR036890">
    <property type="entry name" value="HATPase_C_sf"/>
</dbReference>
<feature type="domain" description="Histidine kinase" evidence="15">
    <location>
        <begin position="308"/>
        <end position="523"/>
    </location>
</feature>
<accession>A0ABS1QQJ0</accession>
<comment type="catalytic activity">
    <reaction evidence="1">
        <text>ATP + protein L-histidine = ADP + protein N-phospho-L-histidine.</text>
        <dbReference type="EC" id="2.7.13.3"/>
    </reaction>
</comment>
<organism evidence="16 17">
    <name type="scientific">Zobellella iuensis</name>
    <dbReference type="NCBI Taxonomy" id="2803811"/>
    <lineage>
        <taxon>Bacteria</taxon>
        <taxon>Pseudomonadati</taxon>
        <taxon>Pseudomonadota</taxon>
        <taxon>Gammaproteobacteria</taxon>
        <taxon>Aeromonadales</taxon>
        <taxon>Aeromonadaceae</taxon>
        <taxon>Zobellella</taxon>
    </lineage>
</organism>
<keyword evidence="8" id="KW-0547">Nucleotide-binding</keyword>
<dbReference type="Pfam" id="PF14689">
    <property type="entry name" value="SPOB_a"/>
    <property type="match status" value="1"/>
</dbReference>
<dbReference type="InterPro" id="IPR050980">
    <property type="entry name" value="2C_sensor_his_kinase"/>
</dbReference>